<dbReference type="EMBL" id="FNAK01000003">
    <property type="protein sequence ID" value="SDD88098.1"/>
    <property type="molecule type" value="Genomic_DNA"/>
</dbReference>
<proteinExistence type="predicted"/>
<dbReference type="Proteomes" id="UP000183685">
    <property type="component" value="Unassembled WGS sequence"/>
</dbReference>
<protein>
    <submittedName>
        <fullName evidence="1">Uncharacterized protein</fullName>
    </submittedName>
</protein>
<evidence type="ECO:0000313" key="2">
    <source>
        <dbReference type="Proteomes" id="UP000183685"/>
    </source>
</evidence>
<sequence>MLLVRGLTITLLVGYIYVLHEQYGGFTCSVRSPAYFAAELHQERYEESKRFLASLREDEER</sequence>
<reference evidence="1 2" key="1">
    <citation type="submission" date="2016-10" db="EMBL/GenBank/DDBJ databases">
        <authorList>
            <person name="de Groot N.N."/>
        </authorList>
    </citation>
    <scope>NUCLEOTIDE SEQUENCE [LARGE SCALE GENOMIC DNA]</scope>
    <source>
        <strain evidence="1 2">CGMCC 1.9109</strain>
    </source>
</reference>
<gene>
    <name evidence="1" type="ORF">SAMN04488071_1572</name>
</gene>
<accession>A0A1G6YCJ3</accession>
<keyword evidence="2" id="KW-1185">Reference proteome</keyword>
<organism evidence="1 2">
    <name type="scientific">Kordiimonas lacus</name>
    <dbReference type="NCBI Taxonomy" id="637679"/>
    <lineage>
        <taxon>Bacteria</taxon>
        <taxon>Pseudomonadati</taxon>
        <taxon>Pseudomonadota</taxon>
        <taxon>Alphaproteobacteria</taxon>
        <taxon>Kordiimonadales</taxon>
        <taxon>Kordiimonadaceae</taxon>
        <taxon>Kordiimonas</taxon>
    </lineage>
</organism>
<name>A0A1G6YCJ3_9PROT</name>
<dbReference type="AlphaFoldDB" id="A0A1G6YCJ3"/>
<evidence type="ECO:0000313" key="1">
    <source>
        <dbReference type="EMBL" id="SDD88098.1"/>
    </source>
</evidence>